<organism evidence="1 2">
    <name type="scientific">Cetraspora pellucida</name>
    <dbReference type="NCBI Taxonomy" id="1433469"/>
    <lineage>
        <taxon>Eukaryota</taxon>
        <taxon>Fungi</taxon>
        <taxon>Fungi incertae sedis</taxon>
        <taxon>Mucoromycota</taxon>
        <taxon>Glomeromycotina</taxon>
        <taxon>Glomeromycetes</taxon>
        <taxon>Diversisporales</taxon>
        <taxon>Gigasporaceae</taxon>
        <taxon>Cetraspora</taxon>
    </lineage>
</organism>
<accession>A0ACA9LLF2</accession>
<comment type="caution">
    <text evidence="1">The sequence shown here is derived from an EMBL/GenBank/DDBJ whole genome shotgun (WGS) entry which is preliminary data.</text>
</comment>
<protein>
    <submittedName>
        <fullName evidence="1">8933_t:CDS:1</fullName>
    </submittedName>
</protein>
<name>A0ACA9LLF2_9GLOM</name>
<evidence type="ECO:0000313" key="2">
    <source>
        <dbReference type="Proteomes" id="UP000789366"/>
    </source>
</evidence>
<keyword evidence="2" id="KW-1185">Reference proteome</keyword>
<dbReference type="EMBL" id="CAJVPW010003998">
    <property type="protein sequence ID" value="CAG8533333.1"/>
    <property type="molecule type" value="Genomic_DNA"/>
</dbReference>
<feature type="non-terminal residue" evidence="1">
    <location>
        <position position="478"/>
    </location>
</feature>
<reference evidence="1" key="1">
    <citation type="submission" date="2021-06" db="EMBL/GenBank/DDBJ databases">
        <authorList>
            <person name="Kallberg Y."/>
            <person name="Tangrot J."/>
            <person name="Rosling A."/>
        </authorList>
    </citation>
    <scope>NUCLEOTIDE SEQUENCE</scope>
    <source>
        <strain evidence="1">28 12/20/2015</strain>
    </source>
</reference>
<evidence type="ECO:0000313" key="1">
    <source>
        <dbReference type="EMBL" id="CAG8533333.1"/>
    </source>
</evidence>
<gene>
    <name evidence="1" type="ORF">SPELUC_LOCUS4468</name>
</gene>
<sequence>MLDYMFDDNDNAYDTHSLDFEVSPRGGELHIDNKSSRDEELLHIYNESSRDKELPHIDNESSRDEEPSQNKELLKKGKTNKQKRSNQKKNITVKYAHDLSMGNMLGHLWSKHRINKEHPDRTNTGGPIIKAMHVITKRHKEKLTRDLISCERSAKKKINQAYDWSCDQLFSMVNIDNGFINLMTDLWSSRANEGYIGITATWIDSNFAVNSIDRVVWLACSAYTLQLSILKGLKPVVQLIKKAKNLIFFFSQSPKQIERLKDAQEKCRYPTIYQVTDDVSTSEWQLLDELIYLLKPFYEATTIFSGSTYPTLNLIYSTMRLLIKNQLITDNENSDESDADYDKMPKQYNDLWFKGCRSIEPPVVTEELSDLVKAVCYLSLQEYWDVPKETGLIASFLDLRIKNLKFIDNENIKLITISTVRRLCIEEEHHRPLVEEIPKIYGFAKSSSISISNPTMVNDLISDLYNDKESNSTYKKTE</sequence>
<dbReference type="Proteomes" id="UP000789366">
    <property type="component" value="Unassembled WGS sequence"/>
</dbReference>
<proteinExistence type="predicted"/>